<feature type="transmembrane region" description="Helical" evidence="5">
    <location>
        <begin position="25"/>
        <end position="48"/>
    </location>
</feature>
<name>A0A6A7K9V3_9FIRM</name>
<organism evidence="6 7">
    <name type="scientific">Alkalibaculum sporogenes</name>
    <dbReference type="NCBI Taxonomy" id="2655001"/>
    <lineage>
        <taxon>Bacteria</taxon>
        <taxon>Bacillati</taxon>
        <taxon>Bacillota</taxon>
        <taxon>Clostridia</taxon>
        <taxon>Eubacteriales</taxon>
        <taxon>Eubacteriaceae</taxon>
        <taxon>Alkalibaculum</taxon>
    </lineage>
</organism>
<keyword evidence="3 5" id="KW-1133">Transmembrane helix</keyword>
<keyword evidence="4 5" id="KW-0472">Membrane</keyword>
<reference evidence="6 7" key="1">
    <citation type="submission" date="2019-10" db="EMBL/GenBank/DDBJ databases">
        <title>Alkalibaculum tamaniensis sp.nov., a new alkaliphilic acetogen, isolated on methoxylated aromatics from a mud volcano.</title>
        <authorList>
            <person name="Khomyakova M.A."/>
            <person name="Merkel A.Y."/>
            <person name="Bonch-Osmolovskaya E.A."/>
            <person name="Slobodkin A.I."/>
        </authorList>
    </citation>
    <scope>NUCLEOTIDE SEQUENCE [LARGE SCALE GENOMIC DNA]</scope>
    <source>
        <strain evidence="6 7">M08DMB</strain>
    </source>
</reference>
<dbReference type="Pfam" id="PF05105">
    <property type="entry name" value="Phage_holin_4_1"/>
    <property type="match status" value="1"/>
</dbReference>
<dbReference type="NCBIfam" id="TIGR01593">
    <property type="entry name" value="holin_tox_secr"/>
    <property type="match status" value="1"/>
</dbReference>
<evidence type="ECO:0000256" key="1">
    <source>
        <dbReference type="ARBA" id="ARBA00004141"/>
    </source>
</evidence>
<proteinExistence type="predicted"/>
<evidence type="ECO:0000256" key="3">
    <source>
        <dbReference type="ARBA" id="ARBA00022989"/>
    </source>
</evidence>
<keyword evidence="7" id="KW-1185">Reference proteome</keyword>
<dbReference type="Proteomes" id="UP000440004">
    <property type="component" value="Unassembled WGS sequence"/>
</dbReference>
<accession>A0A6A7K9V3</accession>
<evidence type="ECO:0000313" key="7">
    <source>
        <dbReference type="Proteomes" id="UP000440004"/>
    </source>
</evidence>
<keyword evidence="2 5" id="KW-0812">Transmembrane</keyword>
<gene>
    <name evidence="6" type="ORF">GC105_10760</name>
</gene>
<evidence type="ECO:0000256" key="2">
    <source>
        <dbReference type="ARBA" id="ARBA00022692"/>
    </source>
</evidence>
<comment type="caution">
    <text evidence="6">The sequence shown here is derived from an EMBL/GenBank/DDBJ whole genome shotgun (WGS) entry which is preliminary data.</text>
</comment>
<comment type="subcellular location">
    <subcellularLocation>
        <location evidence="1">Membrane</location>
        <topology evidence="1">Multi-pass membrane protein</topology>
    </subcellularLocation>
</comment>
<dbReference type="InterPro" id="IPR006480">
    <property type="entry name" value="Phage_holin_4_1"/>
</dbReference>
<evidence type="ECO:0000256" key="5">
    <source>
        <dbReference type="SAM" id="Phobius"/>
    </source>
</evidence>
<sequence length="161" mass="17199">MKAGVLTTIGIAGSMFLQKLGGWDMALQTLVFFMVIDYLTGLVVAGVFNNSTKTVNGKLESRAGFKGLFRKGMTLLIVFVAAQLDLLTGTQFIRNAVIIAYVVNEAISIVENAGYMGIDIPAPLSKAIESLNNKEVKGTGIIETEDALSKVIDAINKPEGE</sequence>
<protein>
    <submittedName>
        <fullName evidence="6">Holin</fullName>
    </submittedName>
</protein>
<evidence type="ECO:0000313" key="6">
    <source>
        <dbReference type="EMBL" id="MPW26268.1"/>
    </source>
</evidence>
<dbReference type="EMBL" id="WHNX01000015">
    <property type="protein sequence ID" value="MPW26268.1"/>
    <property type="molecule type" value="Genomic_DNA"/>
</dbReference>
<dbReference type="GO" id="GO:0016020">
    <property type="term" value="C:membrane"/>
    <property type="evidence" value="ECO:0007669"/>
    <property type="project" value="UniProtKB-SubCell"/>
</dbReference>
<evidence type="ECO:0000256" key="4">
    <source>
        <dbReference type="ARBA" id="ARBA00023136"/>
    </source>
</evidence>
<dbReference type="AlphaFoldDB" id="A0A6A7K9V3"/>